<keyword evidence="4" id="KW-1185">Reference proteome</keyword>
<feature type="region of interest" description="Disordered" evidence="2">
    <location>
        <begin position="58"/>
        <end position="93"/>
    </location>
</feature>
<dbReference type="GO" id="GO:0006383">
    <property type="term" value="P:transcription by RNA polymerase III"/>
    <property type="evidence" value="ECO:0007669"/>
    <property type="project" value="InterPro"/>
</dbReference>
<dbReference type="InterPro" id="IPR039340">
    <property type="entry name" value="Tfc4/TFIIIC-102/Sfc4"/>
</dbReference>
<organism evidence="3 4">
    <name type="scientific">Apatococcus lobatus</name>
    <dbReference type="NCBI Taxonomy" id="904363"/>
    <lineage>
        <taxon>Eukaryota</taxon>
        <taxon>Viridiplantae</taxon>
        <taxon>Chlorophyta</taxon>
        <taxon>core chlorophytes</taxon>
        <taxon>Trebouxiophyceae</taxon>
        <taxon>Chlorellales</taxon>
        <taxon>Chlorellaceae</taxon>
        <taxon>Apatococcus</taxon>
    </lineage>
</organism>
<name>A0AAW1QIA6_9CHLO</name>
<dbReference type="SMART" id="SM00028">
    <property type="entry name" value="TPR"/>
    <property type="match status" value="5"/>
</dbReference>
<keyword evidence="1" id="KW-0802">TPR repeat</keyword>
<evidence type="ECO:0000256" key="1">
    <source>
        <dbReference type="PROSITE-ProRule" id="PRU00339"/>
    </source>
</evidence>
<dbReference type="SUPFAM" id="SSF48452">
    <property type="entry name" value="TPR-like"/>
    <property type="match status" value="3"/>
</dbReference>
<feature type="compositionally biased region" description="Polar residues" evidence="2">
    <location>
        <begin position="61"/>
        <end position="79"/>
    </location>
</feature>
<evidence type="ECO:0000256" key="2">
    <source>
        <dbReference type="SAM" id="MobiDB-lite"/>
    </source>
</evidence>
<dbReference type="InterPro" id="IPR011990">
    <property type="entry name" value="TPR-like_helical_dom_sf"/>
</dbReference>
<evidence type="ECO:0000313" key="4">
    <source>
        <dbReference type="Proteomes" id="UP001438707"/>
    </source>
</evidence>
<sequence>MQKEAGIDEVTLLRNAREGDDGLEEEQEAEDSDQEELFEDEQHMLETFQQLEESRAKLRAGTSTAPPISLLGTDNSSKAGAQAPRTRSARRDGVFGATADDIWDEGQADCMGLNMPRGRGRKRGQGRGRGRGTRRKAMDNIPGDVRKMMEEATVLIIYKKYEEASHLLKDVVKHVPNSPEPYKNLGFIHEELDDLESAINYYLVAAKIQSKDLDVWRKAGKISAELRIHNQAIVCYKEVLKRDREDWDSRFNLGILLNEIGEARKAADEFERIVKARPDDEAAVRSLASVWHTLGDDQRAVQVLETFLRPPRRLQDVDLTIINYLAELYGNFNRHEDTLQLIQKQEEATGLPLELQMSAALAAASINNVDLAQQYLQSMLEEPQPEFVEYYFETATKLVELQLPTHALDFYEALEGMSGDQKPERLWYHTAQCHLAAGDLLSAAQSYRKVWDDEQLQFDENRDAALTLAELYMANGMSADAQQLMEEIEADEPAETAASSSDTSSIMRRASLLSKLGQQDAFLTLMYPITATTLEHYQEVAGQRQQHRRLDPAIAKALKRRAHLLRTGAAAAVTQQDARTAFKGFEPRKDRRKPQQKVKDAALLAQIREAEAEQMLPDLQDRPAAEPNGPILDRLTSDEEQLKLWIAVGRGLISSGQPQACQQLLEDGLAAFGRQWTAGSQADRWKREVCRLVIAEAMVAQANHRDAFNHLQKLVMRWPHSPHVWNLYSRVTMALGGQRAGLKVVKQLRQQLPTCLQAMLISGHYHVIEKQHEQALGEYFQAYRLAPEHPIVLLSIATALTNQTMSPHVKDRDRTVLQAFAFMQEYALHRGDPSEAAYNMGRAAHQLGLHSLAVTLYQTALQSATDPSATAGQAGCQKTLTEEMHQQDADEMMDGQQPTNGAAAPTSAVLSNQPSMQREAAYNLSLIYQASGADDLAREVLRLHLKI</sequence>
<dbReference type="Proteomes" id="UP001438707">
    <property type="component" value="Unassembled WGS sequence"/>
</dbReference>
<feature type="compositionally biased region" description="Basic residues" evidence="2">
    <location>
        <begin position="118"/>
        <end position="135"/>
    </location>
</feature>
<dbReference type="GO" id="GO:0000127">
    <property type="term" value="C:transcription factor TFIIIC complex"/>
    <property type="evidence" value="ECO:0007669"/>
    <property type="project" value="TreeGrafter"/>
</dbReference>
<feature type="repeat" description="TPR" evidence="1">
    <location>
        <begin position="247"/>
        <end position="280"/>
    </location>
</feature>
<dbReference type="EMBL" id="JALJOS010000040">
    <property type="protein sequence ID" value="KAK9821167.1"/>
    <property type="molecule type" value="Genomic_DNA"/>
</dbReference>
<feature type="repeat" description="TPR" evidence="1">
    <location>
        <begin position="179"/>
        <end position="212"/>
    </location>
</feature>
<dbReference type="AlphaFoldDB" id="A0AAW1QIA6"/>
<dbReference type="Gene3D" id="1.25.40.10">
    <property type="entry name" value="Tetratricopeptide repeat domain"/>
    <property type="match status" value="3"/>
</dbReference>
<feature type="region of interest" description="Disordered" evidence="2">
    <location>
        <begin position="111"/>
        <end position="138"/>
    </location>
</feature>
<dbReference type="Pfam" id="PF13432">
    <property type="entry name" value="TPR_16"/>
    <property type="match status" value="1"/>
</dbReference>
<evidence type="ECO:0000313" key="3">
    <source>
        <dbReference type="EMBL" id="KAK9821167.1"/>
    </source>
</evidence>
<accession>A0AAW1QIA6</accession>
<dbReference type="PANTHER" id="PTHR23082">
    <property type="entry name" value="TRANSCRIPTION INITIATION FACTOR IIIC TFIIIC , POLYPEPTIDE 3-RELATED"/>
    <property type="match status" value="1"/>
</dbReference>
<feature type="region of interest" description="Disordered" evidence="2">
    <location>
        <begin position="1"/>
        <end position="36"/>
    </location>
</feature>
<dbReference type="InterPro" id="IPR019734">
    <property type="entry name" value="TPR_rpt"/>
</dbReference>
<dbReference type="Pfam" id="PF14559">
    <property type="entry name" value="TPR_19"/>
    <property type="match status" value="1"/>
</dbReference>
<protein>
    <submittedName>
        <fullName evidence="3">Uncharacterized protein</fullName>
    </submittedName>
</protein>
<reference evidence="3 4" key="1">
    <citation type="journal article" date="2024" name="Nat. Commun.">
        <title>Phylogenomics reveals the evolutionary origins of lichenization in chlorophyte algae.</title>
        <authorList>
            <person name="Puginier C."/>
            <person name="Libourel C."/>
            <person name="Otte J."/>
            <person name="Skaloud P."/>
            <person name="Haon M."/>
            <person name="Grisel S."/>
            <person name="Petersen M."/>
            <person name="Berrin J.G."/>
            <person name="Delaux P.M."/>
            <person name="Dal Grande F."/>
            <person name="Keller J."/>
        </authorList>
    </citation>
    <scope>NUCLEOTIDE SEQUENCE [LARGE SCALE GENOMIC DNA]</scope>
    <source>
        <strain evidence="3 4">SAG 2145</strain>
    </source>
</reference>
<dbReference type="PANTHER" id="PTHR23082:SF0">
    <property type="entry name" value="GENERAL TRANSCRIPTION FACTOR 3C POLYPEPTIDE 3"/>
    <property type="match status" value="1"/>
</dbReference>
<comment type="caution">
    <text evidence="3">The sequence shown here is derived from an EMBL/GenBank/DDBJ whole genome shotgun (WGS) entry which is preliminary data.</text>
</comment>
<proteinExistence type="predicted"/>
<feature type="compositionally biased region" description="Acidic residues" evidence="2">
    <location>
        <begin position="21"/>
        <end position="36"/>
    </location>
</feature>
<dbReference type="PROSITE" id="PS50005">
    <property type="entry name" value="TPR"/>
    <property type="match status" value="2"/>
</dbReference>
<gene>
    <name evidence="3" type="ORF">WJX74_003771</name>
</gene>